<accession>A0A1W9ZQC2</accession>
<organism evidence="2 3">
    <name type="scientific">Mycobacterium aquaticum</name>
    <dbReference type="NCBI Taxonomy" id="1927124"/>
    <lineage>
        <taxon>Bacteria</taxon>
        <taxon>Bacillati</taxon>
        <taxon>Actinomycetota</taxon>
        <taxon>Actinomycetes</taxon>
        <taxon>Mycobacteriales</taxon>
        <taxon>Mycobacteriaceae</taxon>
        <taxon>Mycobacterium</taxon>
    </lineage>
</organism>
<dbReference type="RefSeq" id="WP_142282960.1">
    <property type="nucleotide sequence ID" value="NZ_MVHF01000106.1"/>
</dbReference>
<protein>
    <submittedName>
        <fullName evidence="2">HNH endonuclease</fullName>
    </submittedName>
</protein>
<evidence type="ECO:0000313" key="2">
    <source>
        <dbReference type="EMBL" id="ORA19815.1"/>
    </source>
</evidence>
<dbReference type="Pfam" id="PF02720">
    <property type="entry name" value="DUF222"/>
    <property type="match status" value="1"/>
</dbReference>
<dbReference type="Proteomes" id="UP000192448">
    <property type="component" value="Unassembled WGS sequence"/>
</dbReference>
<dbReference type="AlphaFoldDB" id="A0A1W9ZQC2"/>
<dbReference type="InterPro" id="IPR003870">
    <property type="entry name" value="DUF222"/>
</dbReference>
<dbReference type="GO" id="GO:0004519">
    <property type="term" value="F:endonuclease activity"/>
    <property type="evidence" value="ECO:0007669"/>
    <property type="project" value="UniProtKB-KW"/>
</dbReference>
<keyword evidence="2" id="KW-0378">Hydrolase</keyword>
<feature type="non-terminal residue" evidence="2">
    <location>
        <position position="1"/>
    </location>
</feature>
<keyword evidence="2" id="KW-0540">Nuclease</keyword>
<dbReference type="OrthoDB" id="4419061at2"/>
<reference evidence="2 3" key="1">
    <citation type="submission" date="2017-02" db="EMBL/GenBank/DDBJ databases">
        <title>The new phylogeny of genus Mycobacterium.</title>
        <authorList>
            <person name="Tortoli E."/>
            <person name="Trovato A."/>
            <person name="Cirillo D.M."/>
        </authorList>
    </citation>
    <scope>NUCLEOTIDE SEQUENCE [LARGE SCALE GENOMIC DNA]</scope>
    <source>
        <strain evidence="2 3">RW6</strain>
    </source>
</reference>
<evidence type="ECO:0000313" key="3">
    <source>
        <dbReference type="Proteomes" id="UP000192448"/>
    </source>
</evidence>
<keyword evidence="2" id="KW-0255">Endonuclease</keyword>
<name>A0A1W9ZQC2_9MYCO</name>
<feature type="domain" description="DUF222" evidence="1">
    <location>
        <begin position="1"/>
        <end position="157"/>
    </location>
</feature>
<comment type="caution">
    <text evidence="2">The sequence shown here is derived from an EMBL/GenBank/DDBJ whole genome shotgun (WGS) entry which is preliminary data.</text>
</comment>
<evidence type="ECO:0000259" key="1">
    <source>
        <dbReference type="Pfam" id="PF02720"/>
    </source>
</evidence>
<keyword evidence="3" id="KW-1185">Reference proteome</keyword>
<sequence length="157" mass="17068">FVTDCPAWVDAQRRQQMEEKLVAVAASNCPDVLHHAIAEALYLLNQDGEEPIEDLVAHKRGITFGPQQPDGTSRVSGWASPELRATLDPVLDRWGAPGMCNPDDPTPCTSGTPTQEQIDTDTRTARQRTHDALLTLGRHALMSGQLGQHNGLPVSIV</sequence>
<feature type="non-terminal residue" evidence="2">
    <location>
        <position position="157"/>
    </location>
</feature>
<dbReference type="EMBL" id="MVHF01000106">
    <property type="protein sequence ID" value="ORA19815.1"/>
    <property type="molecule type" value="Genomic_DNA"/>
</dbReference>
<proteinExistence type="predicted"/>
<gene>
    <name evidence="2" type="ORF">BST13_38095</name>
</gene>